<feature type="transmembrane region" description="Helical" evidence="12">
    <location>
        <begin position="342"/>
        <end position="362"/>
    </location>
</feature>
<dbReference type="CDD" id="cd01851">
    <property type="entry name" value="GBP"/>
    <property type="match status" value="1"/>
</dbReference>
<evidence type="ECO:0000256" key="8">
    <source>
        <dbReference type="ARBA" id="ARBA00023134"/>
    </source>
</evidence>
<dbReference type="GO" id="GO:0005789">
    <property type="term" value="C:endoplasmic reticulum membrane"/>
    <property type="evidence" value="ECO:0007669"/>
    <property type="project" value="UniProtKB-SubCell"/>
</dbReference>
<dbReference type="Pfam" id="PF02263">
    <property type="entry name" value="GBP"/>
    <property type="match status" value="1"/>
</dbReference>
<protein>
    <recommendedName>
        <fullName evidence="13">GB1/RHD3-type G domain-containing protein</fullName>
    </recommendedName>
</protein>
<dbReference type="Gene3D" id="1.20.58.420">
    <property type="entry name" value="AHSP"/>
    <property type="match status" value="1"/>
</dbReference>
<dbReference type="Proteomes" id="UP001153714">
    <property type="component" value="Chromosome 2"/>
</dbReference>
<evidence type="ECO:0000256" key="10">
    <source>
        <dbReference type="ARBA" id="ARBA00049117"/>
    </source>
</evidence>
<evidence type="ECO:0000256" key="6">
    <source>
        <dbReference type="ARBA" id="ARBA00022842"/>
    </source>
</evidence>
<evidence type="ECO:0000256" key="5">
    <source>
        <dbReference type="ARBA" id="ARBA00022824"/>
    </source>
</evidence>
<evidence type="ECO:0000256" key="12">
    <source>
        <dbReference type="SAM" id="Phobius"/>
    </source>
</evidence>
<keyword evidence="3" id="KW-0547">Nucleotide-binding</keyword>
<keyword evidence="5" id="KW-0256">Endoplasmic reticulum</keyword>
<keyword evidence="6" id="KW-0460">Magnesium</keyword>
<dbReference type="FunFam" id="1.20.58.420:FF:000001">
    <property type="entry name" value="Atlastin-1 isoform 1"/>
    <property type="match status" value="1"/>
</dbReference>
<feature type="transmembrane region" description="Helical" evidence="12">
    <location>
        <begin position="374"/>
        <end position="394"/>
    </location>
</feature>
<dbReference type="EMBL" id="OU893333">
    <property type="protein sequence ID" value="CAH0756656.1"/>
    <property type="molecule type" value="Genomic_DNA"/>
</dbReference>
<feature type="domain" description="GB1/RHD3-type G" evidence="13">
    <location>
        <begin position="1"/>
        <end position="210"/>
    </location>
</feature>
<dbReference type="PANTHER" id="PTHR10751">
    <property type="entry name" value="GUANYLATE BINDING PROTEIN"/>
    <property type="match status" value="1"/>
</dbReference>
<dbReference type="GO" id="GO:0005525">
    <property type="term" value="F:GTP binding"/>
    <property type="evidence" value="ECO:0007669"/>
    <property type="project" value="UniProtKB-KW"/>
</dbReference>
<dbReference type="OrthoDB" id="7788754at2759"/>
<sequence>MGSEEEPLEGFSWRGGSERDTTGLLMWSQPFHATLPSGEKVVILLMDTQGTFDSESTVRDNATVFALSTMISSVQIYNLSQNIEEDDLQHLQLFTEYGRLAQQSIMGKPFQRLQLLVRDWSFPYEHPYGAEGGHQLLVKRLEVQESQHVELQTLRRHVAACFQELACFLLPHPGLTVATDPHFNGKLTDISPEFKTYLKQLVNMLLTPENLVPKLIGGQKVKAKDLLLYFKAYMNVFNGSDLPEPKSILEATAEANNLSAVAEAREVYAALMEEVCGGTRPYLPPPHMRREHERARDKALHAFHARKKMGGEQLEHEYTQRLIQELEEQYEQLAAHNEGKNIFKMAGTPIVLTILALLGYLVSSVGSSVGLQTAVALGQVLAITAAAMLAVWAYSRYTPPAPLIPLPTKSFPHTY</sequence>
<evidence type="ECO:0000256" key="9">
    <source>
        <dbReference type="ARBA" id="ARBA00023136"/>
    </source>
</evidence>
<dbReference type="InterPro" id="IPR015894">
    <property type="entry name" value="Guanylate-bd_N"/>
</dbReference>
<evidence type="ECO:0000256" key="1">
    <source>
        <dbReference type="ARBA" id="ARBA00004477"/>
    </source>
</evidence>
<evidence type="ECO:0000256" key="4">
    <source>
        <dbReference type="ARBA" id="ARBA00022801"/>
    </source>
</evidence>
<gene>
    <name evidence="14" type="ORF">DIATSA_LOCUS7271</name>
</gene>
<evidence type="ECO:0000313" key="14">
    <source>
        <dbReference type="EMBL" id="CAH0756656.1"/>
    </source>
</evidence>
<evidence type="ECO:0000259" key="13">
    <source>
        <dbReference type="PROSITE" id="PS51715"/>
    </source>
</evidence>
<evidence type="ECO:0000256" key="7">
    <source>
        <dbReference type="ARBA" id="ARBA00022989"/>
    </source>
</evidence>
<keyword evidence="2 12" id="KW-0812">Transmembrane</keyword>
<organism evidence="14 15">
    <name type="scientific">Diatraea saccharalis</name>
    <name type="common">sugarcane borer</name>
    <dbReference type="NCBI Taxonomy" id="40085"/>
    <lineage>
        <taxon>Eukaryota</taxon>
        <taxon>Metazoa</taxon>
        <taxon>Ecdysozoa</taxon>
        <taxon>Arthropoda</taxon>
        <taxon>Hexapoda</taxon>
        <taxon>Insecta</taxon>
        <taxon>Pterygota</taxon>
        <taxon>Neoptera</taxon>
        <taxon>Endopterygota</taxon>
        <taxon>Lepidoptera</taxon>
        <taxon>Glossata</taxon>
        <taxon>Ditrysia</taxon>
        <taxon>Pyraloidea</taxon>
        <taxon>Crambidae</taxon>
        <taxon>Crambinae</taxon>
        <taxon>Diatraea</taxon>
    </lineage>
</organism>
<comment type="similarity">
    <text evidence="11">Belongs to the TRAFAC class dynamin-like GTPase superfamily. GB1/RHD3 GTPase family.</text>
</comment>
<dbReference type="SUPFAM" id="SSF48340">
    <property type="entry name" value="Interferon-induced guanylate-binding protein 1 (GBP1), C-terminal domain"/>
    <property type="match status" value="1"/>
</dbReference>
<name>A0A9P0C131_9NEOP</name>
<dbReference type="Gene3D" id="3.40.50.300">
    <property type="entry name" value="P-loop containing nucleotide triphosphate hydrolases"/>
    <property type="match status" value="1"/>
</dbReference>
<dbReference type="SUPFAM" id="SSF52540">
    <property type="entry name" value="P-loop containing nucleoside triphosphate hydrolases"/>
    <property type="match status" value="1"/>
</dbReference>
<evidence type="ECO:0000256" key="3">
    <source>
        <dbReference type="ARBA" id="ARBA00022741"/>
    </source>
</evidence>
<dbReference type="InterPro" id="IPR030386">
    <property type="entry name" value="G_GB1_RHD3_dom"/>
</dbReference>
<evidence type="ECO:0000313" key="15">
    <source>
        <dbReference type="Proteomes" id="UP001153714"/>
    </source>
</evidence>
<comment type="subcellular location">
    <subcellularLocation>
        <location evidence="1">Endoplasmic reticulum membrane</location>
        <topology evidence="1">Multi-pass membrane protein</topology>
    </subcellularLocation>
</comment>
<keyword evidence="8" id="KW-0342">GTP-binding</keyword>
<dbReference type="AlphaFoldDB" id="A0A9P0C131"/>
<keyword evidence="7 12" id="KW-1133">Transmembrane helix</keyword>
<evidence type="ECO:0000256" key="2">
    <source>
        <dbReference type="ARBA" id="ARBA00022692"/>
    </source>
</evidence>
<accession>A0A9P0C131</accession>
<reference evidence="14" key="2">
    <citation type="submission" date="2022-10" db="EMBL/GenBank/DDBJ databases">
        <authorList>
            <consortium name="ENA_rothamsted_submissions"/>
            <consortium name="culmorum"/>
            <person name="King R."/>
        </authorList>
    </citation>
    <scope>NUCLEOTIDE SEQUENCE</scope>
</reference>
<keyword evidence="4" id="KW-0378">Hydrolase</keyword>
<reference evidence="14" key="1">
    <citation type="submission" date="2021-12" db="EMBL/GenBank/DDBJ databases">
        <authorList>
            <person name="King R."/>
        </authorList>
    </citation>
    <scope>NUCLEOTIDE SEQUENCE</scope>
</reference>
<proteinExistence type="inferred from homology"/>
<keyword evidence="9 12" id="KW-0472">Membrane</keyword>
<dbReference type="InterPro" id="IPR036543">
    <property type="entry name" value="Guanylate-bd_C_sf"/>
</dbReference>
<evidence type="ECO:0000256" key="11">
    <source>
        <dbReference type="PROSITE-ProRule" id="PRU01052"/>
    </source>
</evidence>
<keyword evidence="15" id="KW-1185">Reference proteome</keyword>
<dbReference type="GO" id="GO:0003924">
    <property type="term" value="F:GTPase activity"/>
    <property type="evidence" value="ECO:0007669"/>
    <property type="project" value="InterPro"/>
</dbReference>
<dbReference type="PROSITE" id="PS51715">
    <property type="entry name" value="G_GB1_RHD3"/>
    <property type="match status" value="1"/>
</dbReference>
<comment type="catalytic activity">
    <reaction evidence="10">
        <text>GTP + H2O = GDP + phosphate + H(+)</text>
        <dbReference type="Rhea" id="RHEA:19669"/>
        <dbReference type="ChEBI" id="CHEBI:15377"/>
        <dbReference type="ChEBI" id="CHEBI:15378"/>
        <dbReference type="ChEBI" id="CHEBI:37565"/>
        <dbReference type="ChEBI" id="CHEBI:43474"/>
        <dbReference type="ChEBI" id="CHEBI:58189"/>
    </reaction>
    <physiologicalReaction direction="left-to-right" evidence="10">
        <dbReference type="Rhea" id="RHEA:19670"/>
    </physiologicalReaction>
</comment>
<dbReference type="InterPro" id="IPR027417">
    <property type="entry name" value="P-loop_NTPase"/>
</dbReference>